<evidence type="ECO:0000256" key="2">
    <source>
        <dbReference type="SAM" id="SignalP"/>
    </source>
</evidence>
<dbReference type="CDD" id="cd04216">
    <property type="entry name" value="Phytocyanin"/>
    <property type="match status" value="1"/>
</dbReference>
<name>A0ABM3RNK9_SPIOL</name>
<feature type="chain" id="PRO_5047354396" evidence="2">
    <location>
        <begin position="23"/>
        <end position="224"/>
    </location>
</feature>
<accession>A0ABM3RNK9</accession>
<reference evidence="4" key="1">
    <citation type="journal article" date="2021" name="Nat. Commun.">
        <title>Genomic analyses provide insights into spinach domestication and the genetic basis of agronomic traits.</title>
        <authorList>
            <person name="Cai X."/>
            <person name="Sun X."/>
            <person name="Xu C."/>
            <person name="Sun H."/>
            <person name="Wang X."/>
            <person name="Ge C."/>
            <person name="Zhang Z."/>
            <person name="Wang Q."/>
            <person name="Fei Z."/>
            <person name="Jiao C."/>
            <person name="Wang Q."/>
        </authorList>
    </citation>
    <scope>NUCLEOTIDE SEQUENCE [LARGE SCALE GENOMIC DNA]</scope>
    <source>
        <strain evidence="4">cv. Varoflay</strain>
    </source>
</reference>
<evidence type="ECO:0000313" key="5">
    <source>
        <dbReference type="RefSeq" id="XP_056697206.1"/>
    </source>
</evidence>
<feature type="domain" description="Phytocyanin" evidence="3">
    <location>
        <begin position="23"/>
        <end position="154"/>
    </location>
</feature>
<sequence>MGNLRLLGFLGALICLVVACSATMYMVGDTGGWDISSNLDSWVTGKRFVVGDVLVDELLKKLFDIDCHQHNIYQFTFNQYPVIFSYFAAFQFSSSSVCEVTKQEFDSCNTNNALLRSTTGNTTFPLTKPGDRYFANCNRLYCLGGMKLHVHVEPNSTTAATTAGAPEAALGPATAGAGLLPRTSKSNHPVLSSSAGFLKVGNGFFLFLLGFLGLLSILGWGVII</sequence>
<evidence type="ECO:0000256" key="1">
    <source>
        <dbReference type="SAM" id="Phobius"/>
    </source>
</evidence>
<dbReference type="SUPFAM" id="SSF49503">
    <property type="entry name" value="Cupredoxins"/>
    <property type="match status" value="1"/>
</dbReference>
<dbReference type="PROSITE" id="PS51257">
    <property type="entry name" value="PROKAR_LIPOPROTEIN"/>
    <property type="match status" value="1"/>
</dbReference>
<dbReference type="InterPro" id="IPR039391">
    <property type="entry name" value="Phytocyanin-like"/>
</dbReference>
<dbReference type="PROSITE" id="PS51485">
    <property type="entry name" value="PHYTOCYANIN"/>
    <property type="match status" value="1"/>
</dbReference>
<gene>
    <name evidence="5" type="primary">LOC110782455</name>
</gene>
<keyword evidence="1" id="KW-0472">Membrane</keyword>
<dbReference type="InterPro" id="IPR008972">
    <property type="entry name" value="Cupredoxin"/>
</dbReference>
<reference evidence="5" key="2">
    <citation type="submission" date="2025-08" db="UniProtKB">
        <authorList>
            <consortium name="RefSeq"/>
        </authorList>
    </citation>
    <scope>IDENTIFICATION</scope>
    <source>
        <tissue evidence="5">Leaf</tissue>
    </source>
</reference>
<evidence type="ECO:0000313" key="4">
    <source>
        <dbReference type="Proteomes" id="UP000813463"/>
    </source>
</evidence>
<organism evidence="4 5">
    <name type="scientific">Spinacia oleracea</name>
    <name type="common">Spinach</name>
    <dbReference type="NCBI Taxonomy" id="3562"/>
    <lineage>
        <taxon>Eukaryota</taxon>
        <taxon>Viridiplantae</taxon>
        <taxon>Streptophyta</taxon>
        <taxon>Embryophyta</taxon>
        <taxon>Tracheophyta</taxon>
        <taxon>Spermatophyta</taxon>
        <taxon>Magnoliopsida</taxon>
        <taxon>eudicotyledons</taxon>
        <taxon>Gunneridae</taxon>
        <taxon>Pentapetalae</taxon>
        <taxon>Caryophyllales</taxon>
        <taxon>Chenopodiaceae</taxon>
        <taxon>Chenopodioideae</taxon>
        <taxon>Anserineae</taxon>
        <taxon>Spinacia</taxon>
    </lineage>
</organism>
<dbReference type="RefSeq" id="XP_056697206.1">
    <property type="nucleotide sequence ID" value="XM_056841228.1"/>
</dbReference>
<feature type="transmembrane region" description="Helical" evidence="1">
    <location>
        <begin position="203"/>
        <end position="223"/>
    </location>
</feature>
<keyword evidence="1" id="KW-1133">Transmembrane helix</keyword>
<keyword evidence="2" id="KW-0732">Signal</keyword>
<keyword evidence="1" id="KW-0812">Transmembrane</keyword>
<keyword evidence="4" id="KW-1185">Reference proteome</keyword>
<proteinExistence type="predicted"/>
<protein>
    <submittedName>
        <fullName evidence="5">Blue copper protein-like</fullName>
    </submittedName>
</protein>
<dbReference type="InterPro" id="IPR003245">
    <property type="entry name" value="Phytocyanin_dom"/>
</dbReference>
<dbReference type="PANTHER" id="PTHR33021:SF70">
    <property type="entry name" value="PHYTOCYANIN DOMAIN-CONTAINING PROTEIN"/>
    <property type="match status" value="1"/>
</dbReference>
<feature type="signal peptide" evidence="2">
    <location>
        <begin position="1"/>
        <end position="22"/>
    </location>
</feature>
<dbReference type="GeneID" id="110782455"/>
<dbReference type="Gene3D" id="2.60.40.420">
    <property type="entry name" value="Cupredoxins - blue copper proteins"/>
    <property type="match status" value="1"/>
</dbReference>
<dbReference type="Pfam" id="PF02298">
    <property type="entry name" value="Cu_bind_like"/>
    <property type="match status" value="1"/>
</dbReference>
<evidence type="ECO:0000259" key="3">
    <source>
        <dbReference type="PROSITE" id="PS51485"/>
    </source>
</evidence>
<dbReference type="PANTHER" id="PTHR33021">
    <property type="entry name" value="BLUE COPPER PROTEIN"/>
    <property type="match status" value="1"/>
</dbReference>
<dbReference type="Proteomes" id="UP000813463">
    <property type="component" value="Chromosome 3"/>
</dbReference>